<keyword evidence="7 13" id="KW-0418">Kinase</keyword>
<dbReference type="GO" id="GO:0005777">
    <property type="term" value="C:peroxisome"/>
    <property type="evidence" value="ECO:0007669"/>
    <property type="project" value="TreeGrafter"/>
</dbReference>
<dbReference type="GO" id="GO:0010142">
    <property type="term" value="P:farnesyl diphosphate biosynthetic process, mevalonate pathway"/>
    <property type="evidence" value="ECO:0007669"/>
    <property type="project" value="TreeGrafter"/>
</dbReference>
<evidence type="ECO:0000256" key="13">
    <source>
        <dbReference type="PIRNR" id="PIRNR017288"/>
    </source>
</evidence>
<evidence type="ECO:0000313" key="16">
    <source>
        <dbReference type="EMBL" id="ORX40912.1"/>
    </source>
</evidence>
<dbReference type="InterPro" id="IPR013750">
    <property type="entry name" value="GHMP_kinase_C_dom"/>
</dbReference>
<dbReference type="GO" id="GO:0019287">
    <property type="term" value="P:isopentenyl diphosphate biosynthetic process, mevalonate pathway"/>
    <property type="evidence" value="ECO:0007669"/>
    <property type="project" value="UniProtKB-UniRule"/>
</dbReference>
<evidence type="ECO:0000259" key="15">
    <source>
        <dbReference type="Pfam" id="PF08544"/>
    </source>
</evidence>
<dbReference type="SUPFAM" id="SSF54211">
    <property type="entry name" value="Ribosomal protein S5 domain 2-like"/>
    <property type="match status" value="1"/>
</dbReference>
<dbReference type="GO" id="GO:0004631">
    <property type="term" value="F:phosphomevalonate kinase activity"/>
    <property type="evidence" value="ECO:0007669"/>
    <property type="project" value="UniProtKB-UniRule"/>
</dbReference>
<keyword evidence="8" id="KW-0067">ATP-binding</keyword>
<dbReference type="InterPro" id="IPR016005">
    <property type="entry name" value="Erg8"/>
</dbReference>
<dbReference type="PANTHER" id="PTHR31814:SF2">
    <property type="entry name" value="PHOSPHOMEVALONATE KINASE"/>
    <property type="match status" value="1"/>
</dbReference>
<keyword evidence="9 13" id="KW-0752">Steroid biosynthesis</keyword>
<dbReference type="EC" id="2.7.4.2" evidence="3 13"/>
<dbReference type="Proteomes" id="UP000193218">
    <property type="component" value="Unassembled WGS sequence"/>
</dbReference>
<dbReference type="RefSeq" id="XP_021874591.1">
    <property type="nucleotide sequence ID" value="XM_022017724.1"/>
</dbReference>
<dbReference type="InterPro" id="IPR035102">
    <property type="entry name" value="Phosphomevalonate_kinase"/>
</dbReference>
<dbReference type="Pfam" id="PF08544">
    <property type="entry name" value="GHMP_kinases_C"/>
    <property type="match status" value="1"/>
</dbReference>
<accession>A0A1Y1USH7</accession>
<keyword evidence="17" id="KW-1185">Reference proteome</keyword>
<dbReference type="AlphaFoldDB" id="A0A1Y1USH7"/>
<dbReference type="GO" id="GO:0005524">
    <property type="term" value="F:ATP binding"/>
    <property type="evidence" value="ECO:0007669"/>
    <property type="project" value="UniProtKB-UniRule"/>
</dbReference>
<keyword evidence="16" id="KW-0689">Ribosomal protein</keyword>
<evidence type="ECO:0000259" key="14">
    <source>
        <dbReference type="Pfam" id="PF00288"/>
    </source>
</evidence>
<protein>
    <recommendedName>
        <fullName evidence="3 13">Phosphomevalonate kinase</fullName>
        <ecNumber evidence="3 13">2.7.4.2</ecNumber>
    </recommendedName>
</protein>
<keyword evidence="10 13" id="KW-0443">Lipid metabolism</keyword>
<feature type="domain" description="GHMP kinase C-terminal" evidence="15">
    <location>
        <begin position="358"/>
        <end position="427"/>
    </location>
</feature>
<keyword evidence="11 13" id="KW-0753">Steroid metabolism</keyword>
<organism evidence="16 17">
    <name type="scientific">Kockovaella imperatae</name>
    <dbReference type="NCBI Taxonomy" id="4999"/>
    <lineage>
        <taxon>Eukaryota</taxon>
        <taxon>Fungi</taxon>
        <taxon>Dikarya</taxon>
        <taxon>Basidiomycota</taxon>
        <taxon>Agaricomycotina</taxon>
        <taxon>Tremellomycetes</taxon>
        <taxon>Tremellales</taxon>
        <taxon>Cuniculitremaceae</taxon>
        <taxon>Kockovaella</taxon>
    </lineage>
</organism>
<dbReference type="GO" id="GO:0005840">
    <property type="term" value="C:ribosome"/>
    <property type="evidence" value="ECO:0007669"/>
    <property type="project" value="UniProtKB-KW"/>
</dbReference>
<dbReference type="STRING" id="4999.A0A1Y1USH7"/>
<keyword evidence="4 13" id="KW-0444">Lipid biosynthesis</keyword>
<evidence type="ECO:0000256" key="7">
    <source>
        <dbReference type="ARBA" id="ARBA00022777"/>
    </source>
</evidence>
<dbReference type="PANTHER" id="PTHR31814">
    <property type="match status" value="1"/>
</dbReference>
<keyword evidence="16" id="KW-0687">Ribonucleoprotein</keyword>
<keyword evidence="5 13" id="KW-0808">Transferase</keyword>
<evidence type="ECO:0000256" key="12">
    <source>
        <dbReference type="ARBA" id="ARBA00029326"/>
    </source>
</evidence>
<dbReference type="FunCoup" id="A0A1Y1USH7">
    <property type="interactions" value="77"/>
</dbReference>
<evidence type="ECO:0000256" key="3">
    <source>
        <dbReference type="ARBA" id="ARBA00012958"/>
    </source>
</evidence>
<gene>
    <name evidence="16" type="ORF">BD324DRAFT_647816</name>
</gene>
<dbReference type="EMBL" id="NBSH01000001">
    <property type="protein sequence ID" value="ORX40912.1"/>
    <property type="molecule type" value="Genomic_DNA"/>
</dbReference>
<evidence type="ECO:0000256" key="11">
    <source>
        <dbReference type="ARBA" id="ARBA00023221"/>
    </source>
</evidence>
<comment type="similarity">
    <text evidence="2 13">Belongs to the GHMP kinase family. Mevalonate kinase subfamily.</text>
</comment>
<dbReference type="Gene3D" id="3.30.230.10">
    <property type="match status" value="1"/>
</dbReference>
<sequence length="465" mass="50327">MERSSTSHTVVSAPGKVLLAGGYLVLDRAYSGLVVSTSSRFYCVVLDNEHRPPRINVRAGQFPTSSSTWSYDVERQDGLVKLSSISSAAGRNKFIEITLTKALQVAFESGVELQHSLDLVVLADNDFYSQREQLGSRPRTLSSLASLTPFSPLPRPIHQTNKTGLGSSAALVTSITAAVLQHLKAVTIQPEAGPSRSIDLIHNLAQLSHCTAQGKVGSGFDISSAVYGTHQYKRFSPSILSSVQASDPLLPLLRSPDWDYQAIPFRLPKGLRLLLADVDAGTDTPSFVGKVLKWREENVEVSKKLWDELGKANDDLGEQLRDLSEMEKVSGYDQQIASAGRKLDPELTVHAALARISESLQLIRSYLQQMSSLSQVPIEPPEQTRLLDTCTAIPGVIGGGVPGAGGFDAIFLLLIDSTSVIEAVEHVWSTYKEMSVCPLSARQSDGGLKVESLSIPGLYDAMSRV</sequence>
<evidence type="ECO:0000256" key="6">
    <source>
        <dbReference type="ARBA" id="ARBA00022741"/>
    </source>
</evidence>
<evidence type="ECO:0000313" key="17">
    <source>
        <dbReference type="Proteomes" id="UP000193218"/>
    </source>
</evidence>
<dbReference type="InterPro" id="IPR006204">
    <property type="entry name" value="GHMP_kinase_N_dom"/>
</dbReference>
<comment type="catalytic activity">
    <reaction evidence="12">
        <text>(R)-5-phosphomevalonate + ATP = (R)-5-diphosphomevalonate + ADP</text>
        <dbReference type="Rhea" id="RHEA:16341"/>
        <dbReference type="ChEBI" id="CHEBI:30616"/>
        <dbReference type="ChEBI" id="CHEBI:57557"/>
        <dbReference type="ChEBI" id="CHEBI:58146"/>
        <dbReference type="ChEBI" id="CHEBI:456216"/>
        <dbReference type="EC" id="2.7.4.2"/>
    </reaction>
    <physiologicalReaction direction="left-to-right" evidence="12">
        <dbReference type="Rhea" id="RHEA:16342"/>
    </physiologicalReaction>
</comment>
<evidence type="ECO:0000256" key="5">
    <source>
        <dbReference type="ARBA" id="ARBA00022679"/>
    </source>
</evidence>
<evidence type="ECO:0000256" key="9">
    <source>
        <dbReference type="ARBA" id="ARBA00022955"/>
    </source>
</evidence>
<dbReference type="Pfam" id="PF00288">
    <property type="entry name" value="GHMP_kinases_N"/>
    <property type="match status" value="1"/>
</dbReference>
<keyword evidence="6" id="KW-0547">Nucleotide-binding</keyword>
<reference evidence="16 17" key="1">
    <citation type="submission" date="2017-03" db="EMBL/GenBank/DDBJ databases">
        <title>Widespread Adenine N6-methylation of Active Genes in Fungi.</title>
        <authorList>
            <consortium name="DOE Joint Genome Institute"/>
            <person name="Mondo S.J."/>
            <person name="Dannebaum R.O."/>
            <person name="Kuo R.C."/>
            <person name="Louie K.B."/>
            <person name="Bewick A.J."/>
            <person name="Labutti K."/>
            <person name="Haridas S."/>
            <person name="Kuo A."/>
            <person name="Salamov A."/>
            <person name="Ahrendt S.R."/>
            <person name="Lau R."/>
            <person name="Bowen B.P."/>
            <person name="Lipzen A."/>
            <person name="Sullivan W."/>
            <person name="Andreopoulos W.B."/>
            <person name="Clum A."/>
            <person name="Lindquist E."/>
            <person name="Daum C."/>
            <person name="Northen T.R."/>
            <person name="Ramamoorthy G."/>
            <person name="Schmitz R.J."/>
            <person name="Gryganskyi A."/>
            <person name="Culley D."/>
            <person name="Magnuson J."/>
            <person name="James T.Y."/>
            <person name="O'Malley M.A."/>
            <person name="Stajich J.E."/>
            <person name="Spatafora J.W."/>
            <person name="Visel A."/>
            <person name="Grigoriev I.V."/>
        </authorList>
    </citation>
    <scope>NUCLEOTIDE SEQUENCE [LARGE SCALE GENOMIC DNA]</scope>
    <source>
        <strain evidence="16 17">NRRL Y-17943</strain>
    </source>
</reference>
<dbReference type="GO" id="GO:0006696">
    <property type="term" value="P:ergosterol biosynthetic process"/>
    <property type="evidence" value="ECO:0007669"/>
    <property type="project" value="TreeGrafter"/>
</dbReference>
<evidence type="ECO:0000256" key="8">
    <source>
        <dbReference type="ARBA" id="ARBA00022840"/>
    </source>
</evidence>
<dbReference type="InterPro" id="IPR036554">
    <property type="entry name" value="GHMP_kinase_C_sf"/>
</dbReference>
<proteinExistence type="inferred from homology"/>
<dbReference type="InterPro" id="IPR020568">
    <property type="entry name" value="Ribosomal_Su5_D2-typ_SF"/>
</dbReference>
<evidence type="ECO:0000256" key="4">
    <source>
        <dbReference type="ARBA" id="ARBA00022516"/>
    </source>
</evidence>
<evidence type="ECO:0000256" key="1">
    <source>
        <dbReference type="ARBA" id="ARBA00005017"/>
    </source>
</evidence>
<dbReference type="InterPro" id="IPR014721">
    <property type="entry name" value="Ribsml_uS5_D2-typ_fold_subgr"/>
</dbReference>
<dbReference type="Gene3D" id="3.30.70.890">
    <property type="entry name" value="GHMP kinase, C-terminal domain"/>
    <property type="match status" value="1"/>
</dbReference>
<dbReference type="PIRSF" id="PIRSF017288">
    <property type="entry name" value="PMK_GHMP_euk"/>
    <property type="match status" value="1"/>
</dbReference>
<dbReference type="InParanoid" id="A0A1Y1USH7"/>
<dbReference type="GeneID" id="33559533"/>
<evidence type="ECO:0000256" key="2">
    <source>
        <dbReference type="ARBA" id="ARBA00006495"/>
    </source>
</evidence>
<dbReference type="UniPathway" id="UPA00057">
    <property type="reaction ID" value="UER00099"/>
</dbReference>
<dbReference type="OrthoDB" id="10262935at2759"/>
<evidence type="ECO:0000256" key="10">
    <source>
        <dbReference type="ARBA" id="ARBA00023098"/>
    </source>
</evidence>
<comment type="caution">
    <text evidence="16">The sequence shown here is derived from an EMBL/GenBank/DDBJ whole genome shotgun (WGS) entry which is preliminary data.</text>
</comment>
<feature type="domain" description="GHMP kinase N-terminal" evidence="14">
    <location>
        <begin position="161"/>
        <end position="228"/>
    </location>
</feature>
<comment type="pathway">
    <text evidence="1 13">Isoprenoid biosynthesis; isopentenyl diphosphate biosynthesis via mevalonate pathway; isopentenyl diphosphate from (R)-mevalonate: step 2/3.</text>
</comment>
<name>A0A1Y1USH7_9TREE</name>